<sequence length="86" mass="9055">MTYSIATVHLGITPPSGFTLDRGGRIAYGPRSGDVYSIWTPDGDVEVVVPEEAAGGHRFTAARELRDDLDTVVVALGILGILGLTT</sequence>
<dbReference type="AlphaFoldDB" id="A0A3D9LFN5"/>
<dbReference type="OrthoDB" id="3169091at2"/>
<protein>
    <submittedName>
        <fullName evidence="1">Uncharacterized protein</fullName>
    </submittedName>
</protein>
<dbReference type="Proteomes" id="UP000256727">
    <property type="component" value="Unassembled WGS sequence"/>
</dbReference>
<gene>
    <name evidence="1" type="ORF">C8E99_3134</name>
</gene>
<accession>A0A3D9LFN5</accession>
<keyword evidence="2" id="KW-1185">Reference proteome</keyword>
<evidence type="ECO:0000313" key="1">
    <source>
        <dbReference type="EMBL" id="REE05261.1"/>
    </source>
</evidence>
<organism evidence="1 2">
    <name type="scientific">Citricoccus muralis</name>
    <dbReference type="NCBI Taxonomy" id="169134"/>
    <lineage>
        <taxon>Bacteria</taxon>
        <taxon>Bacillati</taxon>
        <taxon>Actinomycetota</taxon>
        <taxon>Actinomycetes</taxon>
        <taxon>Micrococcales</taxon>
        <taxon>Micrococcaceae</taxon>
        <taxon>Citricoccus</taxon>
    </lineage>
</organism>
<comment type="caution">
    <text evidence="1">The sequence shown here is derived from an EMBL/GenBank/DDBJ whole genome shotgun (WGS) entry which is preliminary data.</text>
</comment>
<proteinExistence type="predicted"/>
<dbReference type="RefSeq" id="WP_115933072.1">
    <property type="nucleotide sequence ID" value="NZ_QREH01000001.1"/>
</dbReference>
<dbReference type="EMBL" id="QREH01000001">
    <property type="protein sequence ID" value="REE05261.1"/>
    <property type="molecule type" value="Genomic_DNA"/>
</dbReference>
<evidence type="ECO:0000313" key="2">
    <source>
        <dbReference type="Proteomes" id="UP000256727"/>
    </source>
</evidence>
<reference evidence="1 2" key="1">
    <citation type="submission" date="2018-07" db="EMBL/GenBank/DDBJ databases">
        <title>Sequencing the genomes of 1000 actinobacteria strains.</title>
        <authorList>
            <person name="Klenk H.-P."/>
        </authorList>
    </citation>
    <scope>NUCLEOTIDE SEQUENCE [LARGE SCALE GENOMIC DNA]</scope>
    <source>
        <strain evidence="1 2">DSM 14442</strain>
    </source>
</reference>
<name>A0A3D9LFN5_9MICC</name>